<dbReference type="PROSITE" id="PS50262">
    <property type="entry name" value="G_PROTEIN_RECEP_F1_2"/>
    <property type="match status" value="1"/>
</dbReference>
<evidence type="ECO:0000256" key="7">
    <source>
        <dbReference type="SAM" id="Phobius"/>
    </source>
</evidence>
<feature type="transmembrane region" description="Helical" evidence="7">
    <location>
        <begin position="80"/>
        <end position="106"/>
    </location>
</feature>
<dbReference type="GO" id="GO:0004930">
    <property type="term" value="F:G protein-coupled receptor activity"/>
    <property type="evidence" value="ECO:0007669"/>
    <property type="project" value="UniProtKB-KW"/>
</dbReference>
<dbReference type="InterPro" id="IPR050125">
    <property type="entry name" value="GPCR_opsins"/>
</dbReference>
<comment type="subcellular location">
    <subcellularLocation>
        <location evidence="1">Membrane</location>
        <topology evidence="1">Multi-pass membrane protein</topology>
    </subcellularLocation>
</comment>
<keyword evidence="6" id="KW-0675">Receptor</keyword>
<feature type="domain" description="G-protein coupled receptors family 1 profile" evidence="8">
    <location>
        <begin position="22"/>
        <end position="356"/>
    </location>
</feature>
<evidence type="ECO:0000256" key="1">
    <source>
        <dbReference type="ARBA" id="ARBA00004141"/>
    </source>
</evidence>
<feature type="transmembrane region" description="Helical" evidence="7">
    <location>
        <begin position="339"/>
        <end position="359"/>
    </location>
</feature>
<gene>
    <name evidence="9" type="ORF">CcCBS67573_g01736</name>
</gene>
<feature type="transmembrane region" description="Helical" evidence="7">
    <location>
        <begin position="299"/>
        <end position="319"/>
    </location>
</feature>
<evidence type="ECO:0000313" key="9">
    <source>
        <dbReference type="EMBL" id="TPX76987.1"/>
    </source>
</evidence>
<feature type="transmembrane region" description="Helical" evidence="7">
    <location>
        <begin position="6"/>
        <end position="28"/>
    </location>
</feature>
<feature type="transmembrane region" description="Helical" evidence="7">
    <location>
        <begin position="118"/>
        <end position="139"/>
    </location>
</feature>
<dbReference type="Proteomes" id="UP000320333">
    <property type="component" value="Unassembled WGS sequence"/>
</dbReference>
<dbReference type="AlphaFoldDB" id="A0A507FPL8"/>
<dbReference type="Gene3D" id="1.20.1070.10">
    <property type="entry name" value="Rhodopsin 7-helix transmembrane proteins"/>
    <property type="match status" value="1"/>
</dbReference>
<dbReference type="EMBL" id="QEAP01000031">
    <property type="protein sequence ID" value="TPX76987.1"/>
    <property type="molecule type" value="Genomic_DNA"/>
</dbReference>
<dbReference type="InterPro" id="IPR017452">
    <property type="entry name" value="GPCR_Rhodpsn_7TM"/>
</dbReference>
<dbReference type="PANTHER" id="PTHR24240">
    <property type="entry name" value="OPSIN"/>
    <property type="match status" value="1"/>
</dbReference>
<reference evidence="9 10" key="1">
    <citation type="journal article" date="2019" name="Sci. Rep.">
        <title>Comparative genomics of chytrid fungi reveal insights into the obligate biotrophic and pathogenic lifestyle of Synchytrium endobioticum.</title>
        <authorList>
            <person name="van de Vossenberg B.T.L.H."/>
            <person name="Warris S."/>
            <person name="Nguyen H.D.T."/>
            <person name="van Gent-Pelzer M.P.E."/>
            <person name="Joly D.L."/>
            <person name="van de Geest H.C."/>
            <person name="Bonants P.J.M."/>
            <person name="Smith D.S."/>
            <person name="Levesque C.A."/>
            <person name="van der Lee T.A.J."/>
        </authorList>
    </citation>
    <scope>NUCLEOTIDE SEQUENCE [LARGE SCALE GENOMIC DNA]</scope>
    <source>
        <strain evidence="9 10">CBS 675.73</strain>
    </source>
</reference>
<feature type="transmembrane region" description="Helical" evidence="7">
    <location>
        <begin position="168"/>
        <end position="189"/>
    </location>
</feature>
<evidence type="ECO:0000256" key="5">
    <source>
        <dbReference type="ARBA" id="ARBA00023136"/>
    </source>
</evidence>
<proteinExistence type="predicted"/>
<dbReference type="SUPFAM" id="SSF81321">
    <property type="entry name" value="Family A G protein-coupled receptor-like"/>
    <property type="match status" value="1"/>
</dbReference>
<keyword evidence="2 7" id="KW-0812">Transmembrane</keyword>
<evidence type="ECO:0000259" key="8">
    <source>
        <dbReference type="PROSITE" id="PS50262"/>
    </source>
</evidence>
<evidence type="ECO:0000256" key="4">
    <source>
        <dbReference type="ARBA" id="ARBA00023040"/>
    </source>
</evidence>
<accession>A0A507FPL8</accession>
<keyword evidence="5 7" id="KW-0472">Membrane</keyword>
<evidence type="ECO:0000313" key="10">
    <source>
        <dbReference type="Proteomes" id="UP000320333"/>
    </source>
</evidence>
<protein>
    <recommendedName>
        <fullName evidence="8">G-protein coupled receptors family 1 profile domain-containing protein</fullName>
    </recommendedName>
</protein>
<evidence type="ECO:0000256" key="2">
    <source>
        <dbReference type="ARBA" id="ARBA00022692"/>
    </source>
</evidence>
<name>A0A507FPL8_9FUNG</name>
<evidence type="ECO:0000256" key="3">
    <source>
        <dbReference type="ARBA" id="ARBA00022989"/>
    </source>
</evidence>
<evidence type="ECO:0000256" key="6">
    <source>
        <dbReference type="ARBA" id="ARBA00023170"/>
    </source>
</evidence>
<dbReference type="OrthoDB" id="2114271at2759"/>
<keyword evidence="4" id="KW-0807">Transducer</keyword>
<dbReference type="Pfam" id="PF00001">
    <property type="entry name" value="7tm_1"/>
    <property type="match status" value="1"/>
</dbReference>
<keyword evidence="10" id="KW-1185">Reference proteome</keyword>
<feature type="transmembrane region" description="Helical" evidence="7">
    <location>
        <begin position="40"/>
        <end position="60"/>
    </location>
</feature>
<keyword evidence="4" id="KW-0297">G-protein coupled receptor</keyword>
<dbReference type="GO" id="GO:0016020">
    <property type="term" value="C:membrane"/>
    <property type="evidence" value="ECO:0007669"/>
    <property type="project" value="UniProtKB-SubCell"/>
</dbReference>
<organism evidence="9 10">
    <name type="scientific">Chytriomyces confervae</name>
    <dbReference type="NCBI Taxonomy" id="246404"/>
    <lineage>
        <taxon>Eukaryota</taxon>
        <taxon>Fungi</taxon>
        <taxon>Fungi incertae sedis</taxon>
        <taxon>Chytridiomycota</taxon>
        <taxon>Chytridiomycota incertae sedis</taxon>
        <taxon>Chytridiomycetes</taxon>
        <taxon>Chytridiales</taxon>
        <taxon>Chytriomycetaceae</taxon>
        <taxon>Chytriomyces</taxon>
    </lineage>
</organism>
<dbReference type="InterPro" id="IPR000276">
    <property type="entry name" value="GPCR_Rhodpsn"/>
</dbReference>
<dbReference type="STRING" id="246404.A0A507FPL8"/>
<keyword evidence="3 7" id="KW-1133">Transmembrane helix</keyword>
<comment type="caution">
    <text evidence="9">The sequence shown here is derived from an EMBL/GenBank/DDBJ whole genome shotgun (WGS) entry which is preliminary data.</text>
</comment>
<sequence length="378" mass="41975">MEKQDVRTLTIAIAITSVGLLLNAIVVLPNIWRLRSLPPSSVLIVFLCCSDSILLGNYLTLATTNLKRGNSDYANTACNVPGFMITFGALMSMGFCGGLTLFRYLIIVRKKTITFNFALVYLAGSAGVYSVVASLPILFQADYPIYILHPTHYNCTVAWFNTDTPTRVISVICGTALMIPLSSMGFAYYRIYKEVSKVFAAYRDVSALTNDSDAGKLHASGVLERDPERVVEIKPAGVRVGHDAIGLVKAIEKRTATATSCTGESSIADEEAQVKETVQMSQIITFKRRRRTEEEEKQIGLLIQSVAIVGLFVTGWTPYLMLATYELISGTRGDIQFEFTAEMFLAMQDVLNPVVVLIFDEKVRRNVMFWRRNARQAR</sequence>